<keyword evidence="2" id="KW-1185">Reference proteome</keyword>
<evidence type="ECO:0000313" key="2">
    <source>
        <dbReference type="Proteomes" id="UP001226434"/>
    </source>
</evidence>
<reference evidence="1 2" key="1">
    <citation type="submission" date="2023-05" db="EMBL/GenBank/DDBJ databases">
        <title>Genome sequence of Pinibacter sp. MAH-24.</title>
        <authorList>
            <person name="Huq M.A."/>
        </authorList>
    </citation>
    <scope>NUCLEOTIDE SEQUENCE [LARGE SCALE GENOMIC DNA]</scope>
    <source>
        <strain evidence="1 2">MAH-24</strain>
    </source>
</reference>
<evidence type="ECO:0000313" key="1">
    <source>
        <dbReference type="EMBL" id="MDI3318583.1"/>
    </source>
</evidence>
<organism evidence="1 2">
    <name type="scientific">Pinibacter soli</name>
    <dbReference type="NCBI Taxonomy" id="3044211"/>
    <lineage>
        <taxon>Bacteria</taxon>
        <taxon>Pseudomonadati</taxon>
        <taxon>Bacteroidota</taxon>
        <taxon>Chitinophagia</taxon>
        <taxon>Chitinophagales</taxon>
        <taxon>Chitinophagaceae</taxon>
        <taxon>Pinibacter</taxon>
    </lineage>
</organism>
<dbReference type="EMBL" id="JASBRG010000001">
    <property type="protein sequence ID" value="MDI3318583.1"/>
    <property type="molecule type" value="Genomic_DNA"/>
</dbReference>
<sequence>MLIFLDIDGVMVPAKGWKAPEMLSDGFPAFSNKATNALRNLVSGM</sequence>
<name>A0ABT6R7Z1_9BACT</name>
<accession>A0ABT6R7Z1</accession>
<dbReference type="Proteomes" id="UP001226434">
    <property type="component" value="Unassembled WGS sequence"/>
</dbReference>
<dbReference type="RefSeq" id="WP_282332712.1">
    <property type="nucleotide sequence ID" value="NZ_JASBRG010000001.1"/>
</dbReference>
<protein>
    <submittedName>
        <fullName evidence="1">HAD domain-containing protein</fullName>
    </submittedName>
</protein>
<comment type="caution">
    <text evidence="1">The sequence shown here is derived from an EMBL/GenBank/DDBJ whole genome shotgun (WGS) entry which is preliminary data.</text>
</comment>
<dbReference type="Pfam" id="PF18143">
    <property type="entry name" value="HAD_SAK_2"/>
    <property type="match status" value="1"/>
</dbReference>
<gene>
    <name evidence="1" type="ORF">QJ048_02305</name>
</gene>
<proteinExistence type="predicted"/>